<evidence type="ECO:0000256" key="2">
    <source>
        <dbReference type="ARBA" id="ARBA00005876"/>
    </source>
</evidence>
<dbReference type="EMBL" id="CH933807">
    <property type="protein sequence ID" value="KRG02914.1"/>
    <property type="molecule type" value="Genomic_DNA"/>
</dbReference>
<accession>A0A0Q9XE17</accession>
<reference evidence="9 10" key="1">
    <citation type="journal article" date="2007" name="Nature">
        <title>Evolution of genes and genomes on the Drosophila phylogeny.</title>
        <authorList>
            <consortium name="Drosophila 12 Genomes Consortium"/>
            <person name="Clark A.G."/>
            <person name="Eisen M.B."/>
            <person name="Smith D.R."/>
            <person name="Bergman C.M."/>
            <person name="Oliver B."/>
            <person name="Markow T.A."/>
            <person name="Kaufman T.C."/>
            <person name="Kellis M."/>
            <person name="Gelbart W."/>
            <person name="Iyer V.N."/>
            <person name="Pollard D.A."/>
            <person name="Sackton T.B."/>
            <person name="Larracuente A.M."/>
            <person name="Singh N.D."/>
            <person name="Abad J.P."/>
            <person name="Abt D.N."/>
            <person name="Adryan B."/>
            <person name="Aguade M."/>
            <person name="Akashi H."/>
            <person name="Anderson W.W."/>
            <person name="Aquadro C.F."/>
            <person name="Ardell D.H."/>
            <person name="Arguello R."/>
            <person name="Artieri C.G."/>
            <person name="Barbash D.A."/>
            <person name="Barker D."/>
            <person name="Barsanti P."/>
            <person name="Batterham P."/>
            <person name="Batzoglou S."/>
            <person name="Begun D."/>
            <person name="Bhutkar A."/>
            <person name="Blanco E."/>
            <person name="Bosak S.A."/>
            <person name="Bradley R.K."/>
            <person name="Brand A.D."/>
            <person name="Brent M.R."/>
            <person name="Brooks A.N."/>
            <person name="Brown R.H."/>
            <person name="Butlin R.K."/>
            <person name="Caggese C."/>
            <person name="Calvi B.R."/>
            <person name="Bernardo de Carvalho A."/>
            <person name="Caspi A."/>
            <person name="Castrezana S."/>
            <person name="Celniker S.E."/>
            <person name="Chang J.L."/>
            <person name="Chapple C."/>
            <person name="Chatterji S."/>
            <person name="Chinwalla A."/>
            <person name="Civetta A."/>
            <person name="Clifton S.W."/>
            <person name="Comeron J.M."/>
            <person name="Costello J.C."/>
            <person name="Coyne J.A."/>
            <person name="Daub J."/>
            <person name="David R.G."/>
            <person name="Delcher A.L."/>
            <person name="Delehaunty K."/>
            <person name="Do C.B."/>
            <person name="Ebling H."/>
            <person name="Edwards K."/>
            <person name="Eickbush T."/>
            <person name="Evans J.D."/>
            <person name="Filipski A."/>
            <person name="Findeiss S."/>
            <person name="Freyhult E."/>
            <person name="Fulton L."/>
            <person name="Fulton R."/>
            <person name="Garcia A.C."/>
            <person name="Gardiner A."/>
            <person name="Garfield D.A."/>
            <person name="Garvin B.E."/>
            <person name="Gibson G."/>
            <person name="Gilbert D."/>
            <person name="Gnerre S."/>
            <person name="Godfrey J."/>
            <person name="Good R."/>
            <person name="Gotea V."/>
            <person name="Gravely B."/>
            <person name="Greenberg A.J."/>
            <person name="Griffiths-Jones S."/>
            <person name="Gross S."/>
            <person name="Guigo R."/>
            <person name="Gustafson E.A."/>
            <person name="Haerty W."/>
            <person name="Hahn M.W."/>
            <person name="Halligan D.L."/>
            <person name="Halpern A.L."/>
            <person name="Halter G.M."/>
            <person name="Han M.V."/>
            <person name="Heger A."/>
            <person name="Hillier L."/>
            <person name="Hinrichs A.S."/>
            <person name="Holmes I."/>
            <person name="Hoskins R.A."/>
            <person name="Hubisz M.J."/>
            <person name="Hultmark D."/>
            <person name="Huntley M.A."/>
            <person name="Jaffe D.B."/>
            <person name="Jagadeeshan S."/>
            <person name="Jeck W.R."/>
            <person name="Johnson J."/>
            <person name="Jones C.D."/>
            <person name="Jordan W.C."/>
            <person name="Karpen G.H."/>
            <person name="Kataoka E."/>
            <person name="Keightley P.D."/>
            <person name="Kheradpour P."/>
            <person name="Kirkness E.F."/>
            <person name="Koerich L.B."/>
            <person name="Kristiansen K."/>
            <person name="Kudrna D."/>
            <person name="Kulathinal R.J."/>
            <person name="Kumar S."/>
            <person name="Kwok R."/>
            <person name="Lander E."/>
            <person name="Langley C.H."/>
            <person name="Lapoint R."/>
            <person name="Lazzaro B.P."/>
            <person name="Lee S.J."/>
            <person name="Levesque L."/>
            <person name="Li R."/>
            <person name="Lin C.F."/>
            <person name="Lin M.F."/>
            <person name="Lindblad-Toh K."/>
            <person name="Llopart A."/>
            <person name="Long M."/>
            <person name="Low L."/>
            <person name="Lozovsky E."/>
            <person name="Lu J."/>
            <person name="Luo M."/>
            <person name="Machado C.A."/>
            <person name="Makalowski W."/>
            <person name="Marzo M."/>
            <person name="Matsuda M."/>
            <person name="Matzkin L."/>
            <person name="McAllister B."/>
            <person name="McBride C.S."/>
            <person name="McKernan B."/>
            <person name="McKernan K."/>
            <person name="Mendez-Lago M."/>
            <person name="Minx P."/>
            <person name="Mollenhauer M.U."/>
            <person name="Montooth K."/>
            <person name="Mount S.M."/>
            <person name="Mu X."/>
            <person name="Myers E."/>
            <person name="Negre B."/>
            <person name="Newfeld S."/>
            <person name="Nielsen R."/>
            <person name="Noor M.A."/>
            <person name="O'Grady P."/>
            <person name="Pachter L."/>
            <person name="Papaceit M."/>
            <person name="Parisi M.J."/>
            <person name="Parisi M."/>
            <person name="Parts L."/>
            <person name="Pedersen J.S."/>
            <person name="Pesole G."/>
            <person name="Phillippy A.M."/>
            <person name="Ponting C.P."/>
            <person name="Pop M."/>
            <person name="Porcelli D."/>
            <person name="Powell J.R."/>
            <person name="Prohaska S."/>
            <person name="Pruitt K."/>
            <person name="Puig M."/>
            <person name="Quesneville H."/>
            <person name="Ram K.R."/>
            <person name="Rand D."/>
            <person name="Rasmussen M.D."/>
            <person name="Reed L.K."/>
            <person name="Reenan R."/>
            <person name="Reily A."/>
            <person name="Remington K.A."/>
            <person name="Rieger T.T."/>
            <person name="Ritchie M.G."/>
            <person name="Robin C."/>
            <person name="Rogers Y.H."/>
            <person name="Rohde C."/>
            <person name="Rozas J."/>
            <person name="Rubenfield M.J."/>
            <person name="Ruiz A."/>
            <person name="Russo S."/>
            <person name="Salzberg S.L."/>
            <person name="Sanchez-Gracia A."/>
            <person name="Saranga D.J."/>
            <person name="Sato H."/>
            <person name="Schaeffer S.W."/>
            <person name="Schatz M.C."/>
            <person name="Schlenke T."/>
            <person name="Schwartz R."/>
            <person name="Segarra C."/>
            <person name="Singh R.S."/>
            <person name="Sirot L."/>
            <person name="Sirota M."/>
            <person name="Sisneros N.B."/>
            <person name="Smith C.D."/>
            <person name="Smith T.F."/>
            <person name="Spieth J."/>
            <person name="Stage D.E."/>
            <person name="Stark A."/>
            <person name="Stephan W."/>
            <person name="Strausberg R.L."/>
            <person name="Strempel S."/>
            <person name="Sturgill D."/>
            <person name="Sutton G."/>
            <person name="Sutton G.G."/>
            <person name="Tao W."/>
            <person name="Teichmann S."/>
            <person name="Tobari Y.N."/>
            <person name="Tomimura Y."/>
            <person name="Tsolas J.M."/>
            <person name="Valente V.L."/>
            <person name="Venter E."/>
            <person name="Venter J.C."/>
            <person name="Vicario S."/>
            <person name="Vieira F.G."/>
            <person name="Vilella A.J."/>
            <person name="Villasante A."/>
            <person name="Walenz B."/>
            <person name="Wang J."/>
            <person name="Wasserman M."/>
            <person name="Watts T."/>
            <person name="Wilson D."/>
            <person name="Wilson R.K."/>
            <person name="Wing R.A."/>
            <person name="Wolfner M.F."/>
            <person name="Wong A."/>
            <person name="Wong G.K."/>
            <person name="Wu C.I."/>
            <person name="Wu G."/>
            <person name="Yamamoto D."/>
            <person name="Yang H.P."/>
            <person name="Yang S.P."/>
            <person name="Yorke J.A."/>
            <person name="Yoshida K."/>
            <person name="Zdobnov E."/>
            <person name="Zhang P."/>
            <person name="Zhang Y."/>
            <person name="Zimin A.V."/>
            <person name="Baldwin J."/>
            <person name="Abdouelleil A."/>
            <person name="Abdulkadir J."/>
            <person name="Abebe A."/>
            <person name="Abera B."/>
            <person name="Abreu J."/>
            <person name="Acer S.C."/>
            <person name="Aftuck L."/>
            <person name="Alexander A."/>
            <person name="An P."/>
            <person name="Anderson E."/>
            <person name="Anderson S."/>
            <person name="Arachi H."/>
            <person name="Azer M."/>
            <person name="Bachantsang P."/>
            <person name="Barry A."/>
            <person name="Bayul T."/>
            <person name="Berlin A."/>
            <person name="Bessette D."/>
            <person name="Bloom T."/>
            <person name="Blye J."/>
            <person name="Boguslavskiy L."/>
            <person name="Bonnet C."/>
            <person name="Boukhgalter B."/>
            <person name="Bourzgui I."/>
            <person name="Brown A."/>
            <person name="Cahill P."/>
            <person name="Channer S."/>
            <person name="Cheshatsang Y."/>
            <person name="Chuda L."/>
            <person name="Citroen M."/>
            <person name="Collymore A."/>
            <person name="Cooke P."/>
            <person name="Costello M."/>
            <person name="D'Aco K."/>
            <person name="Daza R."/>
            <person name="De Haan G."/>
            <person name="DeGray S."/>
            <person name="DeMaso C."/>
            <person name="Dhargay N."/>
            <person name="Dooley K."/>
            <person name="Dooley E."/>
            <person name="Doricent M."/>
            <person name="Dorje P."/>
            <person name="Dorjee K."/>
            <person name="Dupes A."/>
            <person name="Elong R."/>
            <person name="Falk J."/>
            <person name="Farina A."/>
            <person name="Faro S."/>
            <person name="Ferguson D."/>
            <person name="Fisher S."/>
            <person name="Foley C.D."/>
            <person name="Franke A."/>
            <person name="Friedrich D."/>
            <person name="Gadbois L."/>
            <person name="Gearin G."/>
            <person name="Gearin C.R."/>
            <person name="Giannoukos G."/>
            <person name="Goode T."/>
            <person name="Graham J."/>
            <person name="Grandbois E."/>
            <person name="Grewal S."/>
            <person name="Gyaltsen K."/>
            <person name="Hafez N."/>
            <person name="Hagos B."/>
            <person name="Hall J."/>
            <person name="Henson C."/>
            <person name="Hollinger A."/>
            <person name="Honan T."/>
            <person name="Huard M.D."/>
            <person name="Hughes L."/>
            <person name="Hurhula B."/>
            <person name="Husby M.E."/>
            <person name="Kamat A."/>
            <person name="Kanga B."/>
            <person name="Kashin S."/>
            <person name="Khazanovich D."/>
            <person name="Kisner P."/>
            <person name="Lance K."/>
            <person name="Lara M."/>
            <person name="Lee W."/>
            <person name="Lennon N."/>
            <person name="Letendre F."/>
            <person name="LeVine R."/>
            <person name="Lipovsky A."/>
            <person name="Liu X."/>
            <person name="Liu J."/>
            <person name="Liu S."/>
            <person name="Lokyitsang T."/>
            <person name="Lokyitsang Y."/>
            <person name="Lubonja R."/>
            <person name="Lui A."/>
            <person name="MacDonald P."/>
            <person name="Magnisalis V."/>
            <person name="Maru K."/>
            <person name="Matthews C."/>
            <person name="McCusker W."/>
            <person name="McDonough S."/>
            <person name="Mehta T."/>
            <person name="Meldrim J."/>
            <person name="Meneus L."/>
            <person name="Mihai O."/>
            <person name="Mihalev A."/>
            <person name="Mihova T."/>
            <person name="Mittelman R."/>
            <person name="Mlenga V."/>
            <person name="Montmayeur A."/>
            <person name="Mulrain L."/>
            <person name="Navidi A."/>
            <person name="Naylor J."/>
            <person name="Negash T."/>
            <person name="Nguyen T."/>
            <person name="Nguyen N."/>
            <person name="Nicol R."/>
            <person name="Norbu C."/>
            <person name="Norbu N."/>
            <person name="Novod N."/>
            <person name="O'Neill B."/>
            <person name="Osman S."/>
            <person name="Markiewicz E."/>
            <person name="Oyono O.L."/>
            <person name="Patti C."/>
            <person name="Phunkhang P."/>
            <person name="Pierre F."/>
            <person name="Priest M."/>
            <person name="Raghuraman S."/>
            <person name="Rege F."/>
            <person name="Reyes R."/>
            <person name="Rise C."/>
            <person name="Rogov P."/>
            <person name="Ross K."/>
            <person name="Ryan E."/>
            <person name="Settipalli S."/>
            <person name="Shea T."/>
            <person name="Sherpa N."/>
            <person name="Shi L."/>
            <person name="Shih D."/>
            <person name="Sparrow T."/>
            <person name="Spaulding J."/>
            <person name="Stalker J."/>
            <person name="Stange-Thomann N."/>
            <person name="Stavropoulos S."/>
            <person name="Stone C."/>
            <person name="Strader C."/>
            <person name="Tesfaye S."/>
            <person name="Thomson T."/>
            <person name="Thoulutsang Y."/>
            <person name="Thoulutsang D."/>
            <person name="Topham K."/>
            <person name="Topping I."/>
            <person name="Tsamla T."/>
            <person name="Vassiliev H."/>
            <person name="Vo A."/>
            <person name="Wangchuk T."/>
            <person name="Wangdi T."/>
            <person name="Weiand M."/>
            <person name="Wilkinson J."/>
            <person name="Wilson A."/>
            <person name="Yadav S."/>
            <person name="Young G."/>
            <person name="Yu Q."/>
            <person name="Zembek L."/>
            <person name="Zhong D."/>
            <person name="Zimmer A."/>
            <person name="Zwirko Z."/>
            <person name="Jaffe D.B."/>
            <person name="Alvarez P."/>
            <person name="Brockman W."/>
            <person name="Butler J."/>
            <person name="Chin C."/>
            <person name="Gnerre S."/>
            <person name="Grabherr M."/>
            <person name="Kleber M."/>
            <person name="Mauceli E."/>
            <person name="MacCallum I."/>
        </authorList>
    </citation>
    <scope>NUCLEOTIDE SEQUENCE [LARGE SCALE GENOMIC DNA]</scope>
    <source>
        <strain evidence="10">Tucson 15081-1352.22</strain>
    </source>
</reference>
<feature type="compositionally biased region" description="Basic and acidic residues" evidence="7">
    <location>
        <begin position="7"/>
        <end position="25"/>
    </location>
</feature>
<dbReference type="InParanoid" id="A0A0Q9XE17"/>
<name>A0A0Q9XE17_DROMO</name>
<dbReference type="AlphaFoldDB" id="A0A0Q9XE17"/>
<dbReference type="PANTHER" id="PTHR11523:SF28">
    <property type="entry name" value="NA_K-ATPASE BETA SUBUNIT ISOFORM 4-RELATED"/>
    <property type="match status" value="1"/>
</dbReference>
<feature type="transmembrane region" description="Helical" evidence="8">
    <location>
        <begin position="195"/>
        <end position="213"/>
    </location>
</feature>
<dbReference type="Proteomes" id="UP000009192">
    <property type="component" value="Unassembled WGS sequence"/>
</dbReference>
<comment type="similarity">
    <text evidence="2">Belongs to the X(+)/potassium ATPases subunit beta family.</text>
</comment>
<keyword evidence="3 8" id="KW-0812">Transmembrane</keyword>
<dbReference type="InterPro" id="IPR000402">
    <property type="entry name" value="Na/K_ATPase_sub_beta"/>
</dbReference>
<dbReference type="GO" id="GO:0036376">
    <property type="term" value="P:sodium ion export across plasma membrane"/>
    <property type="evidence" value="ECO:0007669"/>
    <property type="project" value="TreeGrafter"/>
</dbReference>
<dbReference type="GO" id="GO:0006883">
    <property type="term" value="P:intracellular sodium ion homeostasis"/>
    <property type="evidence" value="ECO:0007669"/>
    <property type="project" value="TreeGrafter"/>
</dbReference>
<dbReference type="GO" id="GO:0030007">
    <property type="term" value="P:intracellular potassium ion homeostasis"/>
    <property type="evidence" value="ECO:0007669"/>
    <property type="project" value="TreeGrafter"/>
</dbReference>
<sequence length="463" mass="54310">MDNEEKDIDKDKDKDKDQNQDKGKEEYEDETVEELNVKIGPTIRESDDETSQRLPHKTISDTLTMPIAHPRPQNIGIRISSVKSSRYSDASRPTFLYNRITESSSNSDTNINLSIIPSMFTGSTVSRTIDGDSEHSLQHRGIVRLPPEHKSYEIDGSPRKLYPNCEYHFPHTKHLSRKLFYDGKRNLCFSRRPKSWIYSLIYVLVFMFFVIYVDRVIFRRFVLNYNMIAPELKIRQPYLSFAPIGAKQTYRLIEYDLSNYTSVIRKRQQLQEFLDRHGRSQGAIRRFGPCQKEYHFGYNSLSPCVFIKMNRLLRFTAQPYKTPEDISPAAIVSKDYEKLMYFVWNATETQKRINYIWLTCDSEPITQLKFHPRPAFDARYVCVKRFKGIKTTGRDLEYISKLSMNRLIAIKLNNLKLNVKHQFTCKIWANNIKNNQPGLGQVTFFVLPRTRGNVKNIHYHEGL</sequence>
<evidence type="ECO:0000256" key="7">
    <source>
        <dbReference type="SAM" id="MobiDB-lite"/>
    </source>
</evidence>
<keyword evidence="4" id="KW-0735">Signal-anchor</keyword>
<dbReference type="GO" id="GO:1990573">
    <property type="term" value="P:potassium ion import across plasma membrane"/>
    <property type="evidence" value="ECO:0007669"/>
    <property type="project" value="TreeGrafter"/>
</dbReference>
<dbReference type="InterPro" id="IPR038702">
    <property type="entry name" value="Na/K_ATPase_sub_beta_sf"/>
</dbReference>
<dbReference type="PANTHER" id="PTHR11523">
    <property type="entry name" value="SODIUM/POTASSIUM-DEPENDENT ATPASE BETA SUBUNIT"/>
    <property type="match status" value="1"/>
</dbReference>
<evidence type="ECO:0000256" key="6">
    <source>
        <dbReference type="ARBA" id="ARBA00023136"/>
    </source>
</evidence>
<evidence type="ECO:0000256" key="4">
    <source>
        <dbReference type="ARBA" id="ARBA00022968"/>
    </source>
</evidence>
<evidence type="ECO:0000256" key="1">
    <source>
        <dbReference type="ARBA" id="ARBA00004606"/>
    </source>
</evidence>
<evidence type="ECO:0000256" key="5">
    <source>
        <dbReference type="ARBA" id="ARBA00022989"/>
    </source>
</evidence>
<dbReference type="Gene3D" id="2.60.40.1660">
    <property type="entry name" value="Na, k-atpase alpha subunit"/>
    <property type="match status" value="1"/>
</dbReference>
<organism evidence="9 10">
    <name type="scientific">Drosophila mojavensis</name>
    <name type="common">Fruit fly</name>
    <dbReference type="NCBI Taxonomy" id="7230"/>
    <lineage>
        <taxon>Eukaryota</taxon>
        <taxon>Metazoa</taxon>
        <taxon>Ecdysozoa</taxon>
        <taxon>Arthropoda</taxon>
        <taxon>Hexapoda</taxon>
        <taxon>Insecta</taxon>
        <taxon>Pterygota</taxon>
        <taxon>Neoptera</taxon>
        <taxon>Endopterygota</taxon>
        <taxon>Diptera</taxon>
        <taxon>Brachycera</taxon>
        <taxon>Muscomorpha</taxon>
        <taxon>Ephydroidea</taxon>
        <taxon>Drosophilidae</taxon>
        <taxon>Drosophila</taxon>
    </lineage>
</organism>
<evidence type="ECO:0000256" key="8">
    <source>
        <dbReference type="SAM" id="Phobius"/>
    </source>
</evidence>
<dbReference type="GO" id="GO:0005890">
    <property type="term" value="C:sodium:potassium-exchanging ATPase complex"/>
    <property type="evidence" value="ECO:0007669"/>
    <property type="project" value="InterPro"/>
</dbReference>
<proteinExistence type="inferred from homology"/>
<dbReference type="Pfam" id="PF00287">
    <property type="entry name" value="Na_K-ATPase"/>
    <property type="match status" value="2"/>
</dbReference>
<dbReference type="GO" id="GO:0001671">
    <property type="term" value="F:ATPase activator activity"/>
    <property type="evidence" value="ECO:0007669"/>
    <property type="project" value="TreeGrafter"/>
</dbReference>
<keyword evidence="5 8" id="KW-1133">Transmembrane helix</keyword>
<evidence type="ECO:0000313" key="10">
    <source>
        <dbReference type="Proteomes" id="UP000009192"/>
    </source>
</evidence>
<comment type="subcellular location">
    <subcellularLocation>
        <location evidence="1">Membrane</location>
        <topology evidence="1">Single-pass type II membrane protein</topology>
    </subcellularLocation>
</comment>
<gene>
    <name evidence="9" type="primary">Dmoj\GI26565</name>
    <name evidence="9" type="ORF">Dmoj_GI26565</name>
</gene>
<dbReference type="KEGG" id="dmo:Dmoj_GI26565"/>
<keyword evidence="6 8" id="KW-0472">Membrane</keyword>
<evidence type="ECO:0000256" key="3">
    <source>
        <dbReference type="ARBA" id="ARBA00022692"/>
    </source>
</evidence>
<evidence type="ECO:0000313" key="9">
    <source>
        <dbReference type="EMBL" id="KRG02914.1"/>
    </source>
</evidence>
<feature type="region of interest" description="Disordered" evidence="7">
    <location>
        <begin position="1"/>
        <end position="53"/>
    </location>
</feature>
<protein>
    <submittedName>
        <fullName evidence="9">Uncharacterized protein</fullName>
    </submittedName>
</protein>
<keyword evidence="10" id="KW-1185">Reference proteome</keyword>
<dbReference type="OrthoDB" id="5912413at2759"/>